<evidence type="ECO:0000259" key="7">
    <source>
        <dbReference type="Pfam" id="PF05199"/>
    </source>
</evidence>
<feature type="domain" description="Glucose-methanol-choline oxidoreductase N-terminal" evidence="5">
    <location>
        <begin position="77"/>
        <end position="289"/>
    </location>
</feature>
<evidence type="ECO:0000256" key="1">
    <source>
        <dbReference type="ARBA" id="ARBA00010790"/>
    </source>
</evidence>
<sequence>MNITQMGVDRLRAPLDASALAKDLYLETEVVVIGSGAGGLVAAEALAKAGILTLLVEEGDWVGPQDFHMLESEAYPRLYQESASRKTADKAIKILQGKGVGGSTLVNWASCFRPPQTVLDYWRTELGITGTEALAAPLDRLEKRLNVNAWDNANANNQKLEEGCQKLGYRWGVIKRNVAGCLDLGYCGMGCPLGAKQDLARTLLPDFLAAKGKLLYRAKALKLVEKGGQIDELLAQAVEGSGLGPAQIRIKAQVYVCAAGAISGPGLMLASHLPDPHNQLGRRTFLHPVNISGAFFSEPIDAFAGAPQSRYSDHFINAAPLGFKLEVPPVHPILAATTLDGFGPEFRAKMERFNHLQVMLALHKDGFHADAPGGQVRLNDYGRPVLDYPITPTLWESFFAAYEAMGEIQFAAGAQAVLPIHEQAKTYKTMGELKTGLAGLERAPLMARLASAHVMGGCALSPRPETGVINLDGRHHQLENLWVADGSVLPTSLGVNPQMTVFALATKIADALAKELRPSV</sequence>
<evidence type="ECO:0000256" key="2">
    <source>
        <dbReference type="ARBA" id="ARBA00022630"/>
    </source>
</evidence>
<comment type="caution">
    <text evidence="8">The sequence shown here is derived from an EMBL/GenBank/DDBJ whole genome shotgun (WGS) entry which is preliminary data.</text>
</comment>
<dbReference type="PANTHER" id="PTHR46056">
    <property type="entry name" value="LONG-CHAIN-ALCOHOL OXIDASE"/>
    <property type="match status" value="1"/>
</dbReference>
<keyword evidence="4" id="KW-0560">Oxidoreductase</keyword>
<dbReference type="GO" id="GO:0016614">
    <property type="term" value="F:oxidoreductase activity, acting on CH-OH group of donors"/>
    <property type="evidence" value="ECO:0007669"/>
    <property type="project" value="InterPro"/>
</dbReference>
<reference evidence="8 9" key="1">
    <citation type="journal article" date="2016" name="Nat. Commun.">
        <title>Thousands of microbial genomes shed light on interconnected biogeochemical processes in an aquifer system.</title>
        <authorList>
            <person name="Anantharaman K."/>
            <person name="Brown C.T."/>
            <person name="Hug L.A."/>
            <person name="Sharon I."/>
            <person name="Castelle C.J."/>
            <person name="Probst A.J."/>
            <person name="Thomas B.C."/>
            <person name="Singh A."/>
            <person name="Wilkins M.J."/>
            <person name="Karaoz U."/>
            <person name="Brodie E.L."/>
            <person name="Williams K.H."/>
            <person name="Hubbard S.S."/>
            <person name="Banfield J.F."/>
        </authorList>
    </citation>
    <scope>NUCLEOTIDE SEQUENCE [LARGE SCALE GENOMIC DNA]</scope>
</reference>
<name>A0A1F6GAX8_9PROT</name>
<keyword evidence="3" id="KW-0274">FAD</keyword>
<dbReference type="InterPro" id="IPR000172">
    <property type="entry name" value="GMC_OxRdtase_N"/>
</dbReference>
<dbReference type="InterPro" id="IPR003953">
    <property type="entry name" value="FAD-dep_OxRdtase_2_FAD-bd"/>
</dbReference>
<evidence type="ECO:0000259" key="6">
    <source>
        <dbReference type="Pfam" id="PF00890"/>
    </source>
</evidence>
<evidence type="ECO:0000313" key="8">
    <source>
        <dbReference type="EMBL" id="OGG95265.1"/>
    </source>
</evidence>
<dbReference type="PANTHER" id="PTHR46056:SF12">
    <property type="entry name" value="LONG-CHAIN-ALCOHOL OXIDASE"/>
    <property type="match status" value="1"/>
</dbReference>
<feature type="domain" description="Glucose-methanol-choline oxidoreductase C-terminal" evidence="7">
    <location>
        <begin position="374"/>
        <end position="505"/>
    </location>
</feature>
<dbReference type="Gene3D" id="3.50.50.60">
    <property type="entry name" value="FAD/NAD(P)-binding domain"/>
    <property type="match status" value="2"/>
</dbReference>
<dbReference type="AlphaFoldDB" id="A0A1F6GAX8"/>
<dbReference type="InterPro" id="IPR036188">
    <property type="entry name" value="FAD/NAD-bd_sf"/>
</dbReference>
<proteinExistence type="inferred from homology"/>
<evidence type="ECO:0008006" key="10">
    <source>
        <dbReference type="Google" id="ProtNLM"/>
    </source>
</evidence>
<dbReference type="GO" id="GO:0050660">
    <property type="term" value="F:flavin adenine dinucleotide binding"/>
    <property type="evidence" value="ECO:0007669"/>
    <property type="project" value="InterPro"/>
</dbReference>
<dbReference type="Pfam" id="PF00890">
    <property type="entry name" value="FAD_binding_2"/>
    <property type="match status" value="1"/>
</dbReference>
<keyword evidence="2" id="KW-0285">Flavoprotein</keyword>
<dbReference type="EMBL" id="MFNE01000026">
    <property type="protein sequence ID" value="OGG95265.1"/>
    <property type="molecule type" value="Genomic_DNA"/>
</dbReference>
<dbReference type="InterPro" id="IPR007867">
    <property type="entry name" value="GMC_OxRtase_C"/>
</dbReference>
<evidence type="ECO:0000259" key="5">
    <source>
        <dbReference type="Pfam" id="PF00732"/>
    </source>
</evidence>
<comment type="similarity">
    <text evidence="1">Belongs to the GMC oxidoreductase family.</text>
</comment>
<gene>
    <name evidence="8" type="ORF">A2527_08835</name>
</gene>
<evidence type="ECO:0000256" key="3">
    <source>
        <dbReference type="ARBA" id="ARBA00022827"/>
    </source>
</evidence>
<protein>
    <recommendedName>
        <fullName evidence="10">GMC family oxidoreductase</fullName>
    </recommendedName>
</protein>
<dbReference type="Pfam" id="PF00732">
    <property type="entry name" value="GMC_oxred_N"/>
    <property type="match status" value="1"/>
</dbReference>
<evidence type="ECO:0000256" key="4">
    <source>
        <dbReference type="ARBA" id="ARBA00023002"/>
    </source>
</evidence>
<feature type="domain" description="FAD-dependent oxidoreductase 2 FAD-binding" evidence="6">
    <location>
        <begin position="30"/>
        <end position="60"/>
    </location>
</feature>
<evidence type="ECO:0000313" key="9">
    <source>
        <dbReference type="Proteomes" id="UP000178449"/>
    </source>
</evidence>
<dbReference type="SUPFAM" id="SSF51905">
    <property type="entry name" value="FAD/NAD(P)-binding domain"/>
    <property type="match status" value="1"/>
</dbReference>
<dbReference type="Proteomes" id="UP000178449">
    <property type="component" value="Unassembled WGS sequence"/>
</dbReference>
<accession>A0A1F6GAX8</accession>
<dbReference type="STRING" id="1817772.A2527_08835"/>
<dbReference type="Pfam" id="PF05199">
    <property type="entry name" value="GMC_oxred_C"/>
    <property type="match status" value="1"/>
</dbReference>
<organism evidence="8 9">
    <name type="scientific">Candidatus Lambdaproteobacteria bacterium RIFOXYD2_FULL_50_16</name>
    <dbReference type="NCBI Taxonomy" id="1817772"/>
    <lineage>
        <taxon>Bacteria</taxon>
        <taxon>Pseudomonadati</taxon>
        <taxon>Pseudomonadota</taxon>
        <taxon>Candidatus Lambdaproteobacteria</taxon>
    </lineage>
</organism>